<dbReference type="PANTHER" id="PTHR10824">
    <property type="entry name" value="ACYL-COENZYME A THIOESTERASE-RELATED"/>
    <property type="match status" value="1"/>
</dbReference>
<evidence type="ECO:0000313" key="5">
    <source>
        <dbReference type="Proteomes" id="UP001418796"/>
    </source>
</evidence>
<dbReference type="PANTHER" id="PTHR10824:SF4">
    <property type="entry name" value="ACYL-COENZYME A THIOESTERASE 1-LIKE"/>
    <property type="match status" value="1"/>
</dbReference>
<dbReference type="GO" id="GO:0016787">
    <property type="term" value="F:hydrolase activity"/>
    <property type="evidence" value="ECO:0007669"/>
    <property type="project" value="UniProtKB-KW"/>
</dbReference>
<dbReference type="Proteomes" id="UP001418796">
    <property type="component" value="Unassembled WGS sequence"/>
</dbReference>
<dbReference type="InterPro" id="IPR029058">
    <property type="entry name" value="AB_hydrolase_fold"/>
</dbReference>
<dbReference type="InterPro" id="IPR016662">
    <property type="entry name" value="Acyl-CoA_thioEstase_long-chain"/>
</dbReference>
<dbReference type="Pfam" id="PF08840">
    <property type="entry name" value="BAAT_C"/>
    <property type="match status" value="1"/>
</dbReference>
<dbReference type="Pfam" id="PF04775">
    <property type="entry name" value="Bile_Hydr_Trans"/>
    <property type="match status" value="1"/>
</dbReference>
<evidence type="ECO:0000313" key="4">
    <source>
        <dbReference type="EMBL" id="MEN0642707.1"/>
    </source>
</evidence>
<dbReference type="EMBL" id="JBCITK010000001">
    <property type="protein sequence ID" value="MEN0642707.1"/>
    <property type="molecule type" value="Genomic_DNA"/>
</dbReference>
<keyword evidence="4" id="KW-0378">Hydrolase</keyword>
<dbReference type="InterPro" id="IPR014940">
    <property type="entry name" value="BAAT_C"/>
</dbReference>
<evidence type="ECO:0000256" key="1">
    <source>
        <dbReference type="ARBA" id="ARBA00006538"/>
    </source>
</evidence>
<organism evidence="4 5">
    <name type="scientific">Alkalicoccobacillus gibsonii</name>
    <dbReference type="NCBI Taxonomy" id="79881"/>
    <lineage>
        <taxon>Bacteria</taxon>
        <taxon>Bacillati</taxon>
        <taxon>Bacillota</taxon>
        <taxon>Bacilli</taxon>
        <taxon>Bacillales</taxon>
        <taxon>Bacillaceae</taxon>
        <taxon>Alkalicoccobacillus</taxon>
    </lineage>
</organism>
<comment type="caution">
    <text evidence="4">The sequence shown here is derived from an EMBL/GenBank/DDBJ whole genome shotgun (WGS) entry which is preliminary data.</text>
</comment>
<accession>A0ABU9VGG1</accession>
<dbReference type="SUPFAM" id="SSF53474">
    <property type="entry name" value="alpha/beta-Hydrolases"/>
    <property type="match status" value="1"/>
</dbReference>
<dbReference type="PIRSF" id="PIRSF016521">
    <property type="entry name" value="Acyl-CoA_hydro"/>
    <property type="match status" value="1"/>
</dbReference>
<evidence type="ECO:0000259" key="3">
    <source>
        <dbReference type="Pfam" id="PF08840"/>
    </source>
</evidence>
<proteinExistence type="inferred from homology"/>
<dbReference type="RefSeq" id="WP_343129789.1">
    <property type="nucleotide sequence ID" value="NZ_JBCITK010000001.1"/>
</dbReference>
<name>A0ABU9VGG1_9BACI</name>
<dbReference type="Gene3D" id="2.60.40.2240">
    <property type="entry name" value="Acyl-CoA thioester hydrolase/BAAT N-terminal domain"/>
    <property type="match status" value="1"/>
</dbReference>
<feature type="domain" description="BAAT/Acyl-CoA thioester hydrolase C-terminal" evidence="3">
    <location>
        <begin position="190"/>
        <end position="412"/>
    </location>
</feature>
<protein>
    <submittedName>
        <fullName evidence="4">Alpha/beta fold hydrolase</fullName>
    </submittedName>
</protein>
<comment type="similarity">
    <text evidence="1">Belongs to the C/M/P thioester hydrolase family.</text>
</comment>
<gene>
    <name evidence="4" type="ORF">MKY91_05980</name>
</gene>
<feature type="domain" description="Acyl-CoA thioester hydrolase/bile acid-CoA amino acid N-acetyltransferase" evidence="2">
    <location>
        <begin position="17"/>
        <end position="126"/>
    </location>
</feature>
<dbReference type="InterPro" id="IPR042490">
    <property type="entry name" value="Thio_Ohase/BAAT_N"/>
</dbReference>
<keyword evidence="5" id="KW-1185">Reference proteome</keyword>
<evidence type="ECO:0000259" key="2">
    <source>
        <dbReference type="Pfam" id="PF04775"/>
    </source>
</evidence>
<dbReference type="InterPro" id="IPR006862">
    <property type="entry name" value="Thio_Ohase/aa_AcTrfase"/>
</dbReference>
<dbReference type="Gene3D" id="3.40.50.1820">
    <property type="entry name" value="alpha/beta hydrolase"/>
    <property type="match status" value="1"/>
</dbReference>
<sequence length="414" mass="45733">MQNKPAIHVSPMHGLIDELTTITVTGCTPGENFYVELSLTDQKENEFKSTVSIKTNENGEQTLPELDVEGLFWSAEKVGEVHGDYFYKSDASELKMKWTLKRDGEEVGQVTTVRAFVREDVVREVILEEGIVGTLFYHEQEPAKPVVVVLGGSDGEIQEHAAALLATKGYNVFALAYFGQEGVSKDLDQIPLEYFDGAIHWVKGRFGVEGVTLIGYSRGAEAALVLASVYPDEFKAVVAGAPGAYVTSGLKNTIYAPIPSWTLGGKDLSYLTFKYRPSQMFSMIGGMIKRKPISFLSIWENSLSKPEKAEPSRIEVERIKAPVLLIAGGQDQVWPSEKFARQIAEKTETEIRELHYEEAGHFLAFPYALPGMPANVLMHVGSRMIMDFGGTKAANAEATTDSWEELLGFLEEFA</sequence>
<reference evidence="4 5" key="1">
    <citation type="submission" date="2024-03" db="EMBL/GenBank/DDBJ databases">
        <title>Bacilli Hybrid Assemblies.</title>
        <authorList>
            <person name="Kovac J."/>
        </authorList>
    </citation>
    <scope>NUCLEOTIDE SEQUENCE [LARGE SCALE GENOMIC DNA]</scope>
    <source>
        <strain evidence="4 5">FSL R7-0666</strain>
    </source>
</reference>